<dbReference type="InterPro" id="IPR018883">
    <property type="entry name" value="Delta_CA"/>
</dbReference>
<evidence type="ECO:0000313" key="5">
    <source>
        <dbReference type="Proteomes" id="UP000095751"/>
    </source>
</evidence>
<dbReference type="Proteomes" id="UP000095751">
    <property type="component" value="Unassembled WGS sequence"/>
</dbReference>
<evidence type="ECO:0000256" key="1">
    <source>
        <dbReference type="SAM" id="MobiDB-lite"/>
    </source>
</evidence>
<feature type="region of interest" description="Disordered" evidence="1">
    <location>
        <begin position="297"/>
        <end position="321"/>
    </location>
</feature>
<feature type="chain" id="PRO_5009192247" evidence="2">
    <location>
        <begin position="23"/>
        <end position="531"/>
    </location>
</feature>
<keyword evidence="5" id="KW-1185">Reference proteome</keyword>
<dbReference type="SUPFAM" id="SSF82153">
    <property type="entry name" value="FAS1 domain"/>
    <property type="match status" value="1"/>
</dbReference>
<dbReference type="InterPro" id="IPR000782">
    <property type="entry name" value="FAS1_domain"/>
</dbReference>
<organism evidence="4 5">
    <name type="scientific">Fragilariopsis cylindrus CCMP1102</name>
    <dbReference type="NCBI Taxonomy" id="635003"/>
    <lineage>
        <taxon>Eukaryota</taxon>
        <taxon>Sar</taxon>
        <taxon>Stramenopiles</taxon>
        <taxon>Ochrophyta</taxon>
        <taxon>Bacillariophyta</taxon>
        <taxon>Bacillariophyceae</taxon>
        <taxon>Bacillariophycidae</taxon>
        <taxon>Bacillariales</taxon>
        <taxon>Bacillariaceae</taxon>
        <taxon>Fragilariopsis</taxon>
    </lineage>
</organism>
<dbReference type="Pfam" id="PF02469">
    <property type="entry name" value="Fasciclin"/>
    <property type="match status" value="1"/>
</dbReference>
<dbReference type="EMBL" id="KV784377">
    <property type="protein sequence ID" value="OEU09193.1"/>
    <property type="molecule type" value="Genomic_DNA"/>
</dbReference>
<feature type="signal peptide" evidence="2">
    <location>
        <begin position="1"/>
        <end position="22"/>
    </location>
</feature>
<dbReference type="InParanoid" id="A0A1E7EUG8"/>
<proteinExistence type="predicted"/>
<sequence length="531" mass="57741">MTFYQAAVVALLASTVNNAVNAEEDCTSIVDLACGTEGFSTLCSVLTDVAPALDPDVVSSLKTVFAPTDDAFAAVKFDLVTEEALLDILGYHLSTFELTGECGSLIEMADGKDTRTLCNKDKEPVFQKGWANSRAVMPQFDPTAGIAVCGDATVYVIDSVLIPKDYFVDEEGEVVEDNVQEVIDAPDPNDGKDYFKELLIAKGTVTEGSNTCANTNPQFPNINCLGEDGTVDVGPQAAANVTKGYVGGMEVDIVPITKSYYQAGLCPVNVHWHLGSEHFSAGEFDCEDPKKCGPYHAADDAAHDDDGHTDDAGEGDSRRQLAGDARKGYQCNYYDEDDSKFTAPYDWQFCDKTMEVGQTYEIHWPHSSAGACGTPNQYQTPFYDGVFCNLPLDVFQTLSAQDIASNVGVQAQVFTIVNDEAYYYPNLFGGMIVDGDFGADMAIYTGSTTGTSRDNEVCSQYAPITWQVDRKCHMISASSFDKMCADMMAQRDDMTDDLYAHGAREVTADIITADNQQTRGRGLRLRKNNKN</sequence>
<reference evidence="4 5" key="1">
    <citation type="submission" date="2016-09" db="EMBL/GenBank/DDBJ databases">
        <title>Extensive genetic diversity and differential bi-allelic expression allows diatom success in the polar Southern Ocean.</title>
        <authorList>
            <consortium name="DOE Joint Genome Institute"/>
            <person name="Mock T."/>
            <person name="Otillar R.P."/>
            <person name="Strauss J."/>
            <person name="Dupont C."/>
            <person name="Frickenhaus S."/>
            <person name="Maumus F."/>
            <person name="Mcmullan M."/>
            <person name="Sanges R."/>
            <person name="Schmutz J."/>
            <person name="Toseland A."/>
            <person name="Valas R."/>
            <person name="Veluchamy A."/>
            <person name="Ward B.J."/>
            <person name="Allen A."/>
            <person name="Barry K."/>
            <person name="Falciatore A."/>
            <person name="Ferrante M."/>
            <person name="Fortunato A.E."/>
            <person name="Gloeckner G."/>
            <person name="Gruber A."/>
            <person name="Hipkin R."/>
            <person name="Janech M."/>
            <person name="Kroth P."/>
            <person name="Leese F."/>
            <person name="Lindquist E."/>
            <person name="Lyon B.R."/>
            <person name="Martin J."/>
            <person name="Mayer C."/>
            <person name="Parker M."/>
            <person name="Quesneville H."/>
            <person name="Raymond J."/>
            <person name="Uhlig C."/>
            <person name="Valentin K.U."/>
            <person name="Worden A.Z."/>
            <person name="Armbrust E.V."/>
            <person name="Bowler C."/>
            <person name="Green B."/>
            <person name="Moulton V."/>
            <person name="Van Oosterhout C."/>
            <person name="Grigoriev I."/>
        </authorList>
    </citation>
    <scope>NUCLEOTIDE SEQUENCE [LARGE SCALE GENOMIC DNA]</scope>
    <source>
        <strain evidence="4 5">CCMP1102</strain>
    </source>
</reference>
<dbReference type="InterPro" id="IPR036378">
    <property type="entry name" value="FAS1_dom_sf"/>
</dbReference>
<evidence type="ECO:0000256" key="2">
    <source>
        <dbReference type="SAM" id="SignalP"/>
    </source>
</evidence>
<accession>A0A1E7EUG8</accession>
<evidence type="ECO:0000259" key="3">
    <source>
        <dbReference type="PROSITE" id="PS50213"/>
    </source>
</evidence>
<protein>
    <submittedName>
        <fullName evidence="4">Delta carbonic anhydrase</fullName>
    </submittedName>
</protein>
<name>A0A1E7EUG8_9STRA</name>
<dbReference type="Pfam" id="PF10563">
    <property type="entry name" value="CA_like"/>
    <property type="match status" value="1"/>
</dbReference>
<evidence type="ECO:0000313" key="4">
    <source>
        <dbReference type="EMBL" id="OEU09193.1"/>
    </source>
</evidence>
<dbReference type="SMR" id="A0A1E7EUG8"/>
<dbReference type="PROSITE" id="PS50213">
    <property type="entry name" value="FAS1"/>
    <property type="match status" value="1"/>
</dbReference>
<keyword evidence="2" id="KW-0732">Signal</keyword>
<gene>
    <name evidence="4" type="primary">DCA1</name>
    <name evidence="4" type="ORF">FRACYDRAFT_264409</name>
</gene>
<dbReference type="Gene3D" id="2.30.180.10">
    <property type="entry name" value="FAS1 domain"/>
    <property type="match status" value="1"/>
</dbReference>
<dbReference type="AlphaFoldDB" id="A0A1E7EUG8"/>
<dbReference type="KEGG" id="fcy:FRACYDRAFT_264409"/>
<dbReference type="OrthoDB" id="436883at2759"/>
<feature type="domain" description="FAS1" evidence="3">
    <location>
        <begin position="26"/>
        <end position="161"/>
    </location>
</feature>